<organism evidence="4">
    <name type="scientific">Onchocerca flexuosa</name>
    <dbReference type="NCBI Taxonomy" id="387005"/>
    <lineage>
        <taxon>Eukaryota</taxon>
        <taxon>Metazoa</taxon>
        <taxon>Ecdysozoa</taxon>
        <taxon>Nematoda</taxon>
        <taxon>Chromadorea</taxon>
        <taxon>Rhabditida</taxon>
        <taxon>Spirurina</taxon>
        <taxon>Spiruromorpha</taxon>
        <taxon>Filarioidea</taxon>
        <taxon>Onchocercidae</taxon>
        <taxon>Onchocerca</taxon>
    </lineage>
</organism>
<dbReference type="EMBL" id="UZAJ01003292">
    <property type="protein sequence ID" value="VDO39797.1"/>
    <property type="molecule type" value="Genomic_DNA"/>
</dbReference>
<sequence length="126" mass="15115">MESKKEEKEEKEGITRSTRLQEEKARLEEARLLREEQMELRKKQEFYHGFADKAQLERHEQITQQLEQLAETERQHREQLEREERIRLASTKHYRTTLSDDSFSTTPISITTLLESNDQVIIIEIS</sequence>
<evidence type="ECO:0000313" key="2">
    <source>
        <dbReference type="EMBL" id="VDO39797.1"/>
    </source>
</evidence>
<reference evidence="2 3" key="2">
    <citation type="submission" date="2018-11" db="EMBL/GenBank/DDBJ databases">
        <authorList>
            <consortium name="Pathogen Informatics"/>
        </authorList>
    </citation>
    <scope>NUCLEOTIDE SEQUENCE [LARGE SCALE GENOMIC DNA]</scope>
</reference>
<evidence type="ECO:0000313" key="3">
    <source>
        <dbReference type="Proteomes" id="UP000267606"/>
    </source>
</evidence>
<protein>
    <submittedName>
        <fullName evidence="4">Rubrerythrin domain-containing protein</fullName>
    </submittedName>
</protein>
<evidence type="ECO:0000256" key="1">
    <source>
        <dbReference type="SAM" id="MobiDB-lite"/>
    </source>
</evidence>
<evidence type="ECO:0000313" key="4">
    <source>
        <dbReference type="WBParaSite" id="OFLC_0000437601-mRNA-1"/>
    </source>
</evidence>
<dbReference type="STRING" id="387005.A0A183HA65"/>
<gene>
    <name evidence="2" type="ORF">OFLC_LOCUS4377</name>
</gene>
<name>A0A183HA65_9BILA</name>
<feature type="region of interest" description="Disordered" evidence="1">
    <location>
        <begin position="1"/>
        <end position="21"/>
    </location>
</feature>
<proteinExistence type="predicted"/>
<dbReference type="WBParaSite" id="OFLC_0000437601-mRNA-1">
    <property type="protein sequence ID" value="OFLC_0000437601-mRNA-1"/>
    <property type="gene ID" value="OFLC_0000437601"/>
</dbReference>
<accession>A0A183HA65</accession>
<reference evidence="4" key="1">
    <citation type="submission" date="2016-06" db="UniProtKB">
        <authorList>
            <consortium name="WormBaseParasite"/>
        </authorList>
    </citation>
    <scope>IDENTIFICATION</scope>
</reference>
<keyword evidence="3" id="KW-1185">Reference proteome</keyword>
<dbReference type="Proteomes" id="UP000267606">
    <property type="component" value="Unassembled WGS sequence"/>
</dbReference>
<dbReference type="AlphaFoldDB" id="A0A183HA65"/>